<dbReference type="GO" id="GO:0004526">
    <property type="term" value="F:ribonuclease P activity"/>
    <property type="evidence" value="ECO:0007669"/>
    <property type="project" value="UniProtKB-UniRule"/>
</dbReference>
<name>A0A4Y6UJ00_9PROT</name>
<dbReference type="GO" id="GO:0042781">
    <property type="term" value="F:3'-tRNA processing endoribonuclease activity"/>
    <property type="evidence" value="ECO:0007669"/>
    <property type="project" value="TreeGrafter"/>
</dbReference>
<dbReference type="PANTHER" id="PTHR33992:SF1">
    <property type="entry name" value="RIBONUCLEASE P PROTEIN COMPONENT"/>
    <property type="match status" value="1"/>
</dbReference>
<dbReference type="SUPFAM" id="SSF54211">
    <property type="entry name" value="Ribosomal protein S5 domain 2-like"/>
    <property type="match status" value="1"/>
</dbReference>
<evidence type="ECO:0000256" key="3">
    <source>
        <dbReference type="ARBA" id="ARBA00022759"/>
    </source>
</evidence>
<dbReference type="AlphaFoldDB" id="A0A4Y6UJ00"/>
<keyword evidence="4 6" id="KW-0378">Hydrolase</keyword>
<dbReference type="GO" id="GO:0030677">
    <property type="term" value="C:ribonuclease P complex"/>
    <property type="evidence" value="ECO:0007669"/>
    <property type="project" value="TreeGrafter"/>
</dbReference>
<reference evidence="8 9" key="1">
    <citation type="submission" date="2019-03" db="EMBL/GenBank/DDBJ databases">
        <title>The complete genome sequence of Swingsia samuiensis NBRC107927(T).</title>
        <authorList>
            <person name="Chua K.-O."/>
            <person name="Chan K.-G."/>
            <person name="See-Too W.-S."/>
        </authorList>
    </citation>
    <scope>NUCLEOTIDE SEQUENCE [LARGE SCALE GENOMIC DNA]</scope>
    <source>
        <strain evidence="8 9">AH83</strain>
    </source>
</reference>
<evidence type="ECO:0000313" key="8">
    <source>
        <dbReference type="EMBL" id="QDH17532.1"/>
    </source>
</evidence>
<proteinExistence type="inferred from homology"/>
<dbReference type="EMBL" id="CP038141">
    <property type="protein sequence ID" value="QDH17532.1"/>
    <property type="molecule type" value="Genomic_DNA"/>
</dbReference>
<gene>
    <name evidence="6 8" type="primary">rnpA</name>
    <name evidence="8" type="ORF">E3D00_08135</name>
</gene>
<dbReference type="GO" id="GO:0001682">
    <property type="term" value="P:tRNA 5'-leader removal"/>
    <property type="evidence" value="ECO:0007669"/>
    <property type="project" value="UniProtKB-UniRule"/>
</dbReference>
<comment type="function">
    <text evidence="6">RNaseP catalyzes the removal of the 5'-leader sequence from pre-tRNA to produce the mature 5'-terminus. It can also cleave other RNA substrates such as 4.5S RNA. The protein component plays an auxiliary but essential role in vivo by binding to the 5'-leader sequence and broadening the substrate specificity of the ribozyme.</text>
</comment>
<evidence type="ECO:0000256" key="7">
    <source>
        <dbReference type="NCBIfam" id="TIGR00188"/>
    </source>
</evidence>
<sequence length="106" mass="12140">MKKRPQFLHVARQGQKIVASSMIVQILPDSSQQETRVGFTVTKKVGNSVVRNRTKRRLREAFRLLAKEQEIPCADIVLVGRNSTRSRKFSRLKDDLSKALQKGHIK</sequence>
<dbReference type="InterPro" id="IPR020568">
    <property type="entry name" value="Ribosomal_Su5_D2-typ_SF"/>
</dbReference>
<dbReference type="RefSeq" id="WP_141461567.1">
    <property type="nucleotide sequence ID" value="NZ_CP038141.1"/>
</dbReference>
<keyword evidence="2 6" id="KW-0540">Nuclease</keyword>
<keyword evidence="9" id="KW-1185">Reference proteome</keyword>
<comment type="similarity">
    <text evidence="6">Belongs to the RnpA family.</text>
</comment>
<dbReference type="Gene3D" id="3.30.230.10">
    <property type="match status" value="1"/>
</dbReference>
<keyword evidence="3 6" id="KW-0255">Endonuclease</keyword>
<evidence type="ECO:0000313" key="9">
    <source>
        <dbReference type="Proteomes" id="UP000316313"/>
    </source>
</evidence>
<evidence type="ECO:0000256" key="5">
    <source>
        <dbReference type="ARBA" id="ARBA00022884"/>
    </source>
</evidence>
<dbReference type="OrthoDB" id="9810867at2"/>
<dbReference type="EC" id="3.1.26.5" evidence="6 7"/>
<dbReference type="HAMAP" id="MF_00227">
    <property type="entry name" value="RNase_P"/>
    <property type="match status" value="1"/>
</dbReference>
<evidence type="ECO:0000256" key="1">
    <source>
        <dbReference type="ARBA" id="ARBA00022694"/>
    </source>
</evidence>
<evidence type="ECO:0000256" key="6">
    <source>
        <dbReference type="HAMAP-Rule" id="MF_00227"/>
    </source>
</evidence>
<evidence type="ECO:0000256" key="2">
    <source>
        <dbReference type="ARBA" id="ARBA00022722"/>
    </source>
</evidence>
<dbReference type="NCBIfam" id="TIGR00188">
    <property type="entry name" value="rnpA"/>
    <property type="match status" value="1"/>
</dbReference>
<organism evidence="8 9">
    <name type="scientific">Swingsia samuiensis</name>
    <dbReference type="NCBI Taxonomy" id="1293412"/>
    <lineage>
        <taxon>Bacteria</taxon>
        <taxon>Pseudomonadati</taxon>
        <taxon>Pseudomonadota</taxon>
        <taxon>Alphaproteobacteria</taxon>
        <taxon>Acetobacterales</taxon>
        <taxon>Acetobacteraceae</taxon>
        <taxon>Swingsia</taxon>
    </lineage>
</organism>
<dbReference type="PANTHER" id="PTHR33992">
    <property type="entry name" value="RIBONUCLEASE P PROTEIN COMPONENT"/>
    <property type="match status" value="1"/>
</dbReference>
<dbReference type="GO" id="GO:0000049">
    <property type="term" value="F:tRNA binding"/>
    <property type="evidence" value="ECO:0007669"/>
    <property type="project" value="UniProtKB-UniRule"/>
</dbReference>
<dbReference type="InterPro" id="IPR014721">
    <property type="entry name" value="Ribsml_uS5_D2-typ_fold_subgr"/>
</dbReference>
<accession>A0A4Y6UJ00</accession>
<comment type="subunit">
    <text evidence="6">Consists of a catalytic RNA component (M1 or rnpB) and a protein subunit.</text>
</comment>
<dbReference type="InterPro" id="IPR000100">
    <property type="entry name" value="RNase_P"/>
</dbReference>
<keyword evidence="1 6" id="KW-0819">tRNA processing</keyword>
<evidence type="ECO:0000256" key="4">
    <source>
        <dbReference type="ARBA" id="ARBA00022801"/>
    </source>
</evidence>
<protein>
    <recommendedName>
        <fullName evidence="6 7">Ribonuclease P protein component</fullName>
        <shortName evidence="6">RNase P protein</shortName>
        <shortName evidence="6">RNaseP protein</shortName>
        <ecNumber evidence="6 7">3.1.26.5</ecNumber>
    </recommendedName>
    <alternativeName>
        <fullName evidence="6">Protein C5</fullName>
    </alternativeName>
</protein>
<keyword evidence="5 6" id="KW-0694">RNA-binding</keyword>
<dbReference type="Proteomes" id="UP000316313">
    <property type="component" value="Chromosome"/>
</dbReference>
<dbReference type="Pfam" id="PF00825">
    <property type="entry name" value="Ribonuclease_P"/>
    <property type="match status" value="1"/>
</dbReference>
<comment type="catalytic activity">
    <reaction evidence="6">
        <text>Endonucleolytic cleavage of RNA, removing 5'-extranucleotides from tRNA precursor.</text>
        <dbReference type="EC" id="3.1.26.5"/>
    </reaction>
</comment>
<dbReference type="KEGG" id="ssam:E3D00_08135"/>